<reference evidence="10" key="1">
    <citation type="submission" date="2023-07" db="EMBL/GenBank/DDBJ databases">
        <title>draft genome sequence of fig (Ficus carica).</title>
        <authorList>
            <person name="Takahashi T."/>
            <person name="Nishimura K."/>
        </authorList>
    </citation>
    <scope>NUCLEOTIDE SEQUENCE</scope>
</reference>
<comment type="caution">
    <text evidence="10">The sequence shown here is derived from an EMBL/GenBank/DDBJ whole genome shotgun (WGS) entry which is preliminary data.</text>
</comment>
<dbReference type="InterPro" id="IPR009057">
    <property type="entry name" value="Homeodomain-like_sf"/>
</dbReference>
<feature type="domain" description="Myb-like" evidence="8">
    <location>
        <begin position="45"/>
        <end position="96"/>
    </location>
</feature>
<evidence type="ECO:0000256" key="6">
    <source>
        <dbReference type="ARBA" id="ARBA00023242"/>
    </source>
</evidence>
<dbReference type="SUPFAM" id="SSF46689">
    <property type="entry name" value="Homeodomain-like"/>
    <property type="match status" value="2"/>
</dbReference>
<dbReference type="EMBL" id="BTGU01000034">
    <property type="protein sequence ID" value="GMN50548.1"/>
    <property type="molecule type" value="Genomic_DNA"/>
</dbReference>
<feature type="domain" description="HTH myb-type" evidence="9">
    <location>
        <begin position="1"/>
        <end position="44"/>
    </location>
</feature>
<dbReference type="InterPro" id="IPR001005">
    <property type="entry name" value="SANT/Myb"/>
</dbReference>
<gene>
    <name evidence="10" type="ORF">TIFTF001_019695</name>
</gene>
<dbReference type="InterPro" id="IPR050560">
    <property type="entry name" value="MYB_TF"/>
</dbReference>
<feature type="compositionally biased region" description="Polar residues" evidence="7">
    <location>
        <begin position="439"/>
        <end position="451"/>
    </location>
</feature>
<feature type="region of interest" description="Disordered" evidence="7">
    <location>
        <begin position="437"/>
        <end position="490"/>
    </location>
</feature>
<feature type="compositionally biased region" description="Polar residues" evidence="7">
    <location>
        <begin position="461"/>
        <end position="487"/>
    </location>
</feature>
<dbReference type="FunFam" id="1.10.10.60:FF:000010">
    <property type="entry name" value="Transcriptional activator Myb isoform A"/>
    <property type="match status" value="1"/>
</dbReference>
<evidence type="ECO:0000256" key="5">
    <source>
        <dbReference type="ARBA" id="ARBA00023163"/>
    </source>
</evidence>
<dbReference type="PROSITE" id="PS51294">
    <property type="entry name" value="HTH_MYB"/>
    <property type="match status" value="3"/>
</dbReference>
<protein>
    <submittedName>
        <fullName evidence="10">Uncharacterized protein</fullName>
    </submittedName>
</protein>
<name>A0AA88AQT9_FICCA</name>
<feature type="compositionally biased region" description="Polar residues" evidence="7">
    <location>
        <begin position="342"/>
        <end position="352"/>
    </location>
</feature>
<proteinExistence type="predicted"/>
<keyword evidence="6" id="KW-0539">Nucleus</keyword>
<dbReference type="Gene3D" id="1.10.10.60">
    <property type="entry name" value="Homeodomain-like"/>
    <property type="match status" value="3"/>
</dbReference>
<evidence type="ECO:0000313" key="10">
    <source>
        <dbReference type="EMBL" id="GMN50548.1"/>
    </source>
</evidence>
<dbReference type="FunFam" id="1.10.10.60:FF:000016">
    <property type="entry name" value="Transcriptional activator Myb isoform A"/>
    <property type="match status" value="1"/>
</dbReference>
<dbReference type="SMART" id="SM00717">
    <property type="entry name" value="SANT"/>
    <property type="match status" value="3"/>
</dbReference>
<keyword evidence="3" id="KW-0805">Transcription regulation</keyword>
<dbReference type="CDD" id="cd00167">
    <property type="entry name" value="SANT"/>
    <property type="match status" value="3"/>
</dbReference>
<feature type="domain" description="Myb-like" evidence="8">
    <location>
        <begin position="97"/>
        <end position="147"/>
    </location>
</feature>
<dbReference type="PROSITE" id="PS50090">
    <property type="entry name" value="MYB_LIKE"/>
    <property type="match status" value="3"/>
</dbReference>
<evidence type="ECO:0000256" key="3">
    <source>
        <dbReference type="ARBA" id="ARBA00023015"/>
    </source>
</evidence>
<dbReference type="GO" id="GO:0000978">
    <property type="term" value="F:RNA polymerase II cis-regulatory region sequence-specific DNA binding"/>
    <property type="evidence" value="ECO:0007669"/>
    <property type="project" value="TreeGrafter"/>
</dbReference>
<keyword evidence="5" id="KW-0804">Transcription</keyword>
<dbReference type="FunFam" id="1.10.10.60:FF:000324">
    <property type="entry name" value="Transcription factor MYB3R-2"/>
    <property type="match status" value="1"/>
</dbReference>
<keyword evidence="2" id="KW-0677">Repeat</keyword>
<feature type="domain" description="Myb-like" evidence="8">
    <location>
        <begin position="1"/>
        <end position="44"/>
    </location>
</feature>
<organism evidence="10 11">
    <name type="scientific">Ficus carica</name>
    <name type="common">Common fig</name>
    <dbReference type="NCBI Taxonomy" id="3494"/>
    <lineage>
        <taxon>Eukaryota</taxon>
        <taxon>Viridiplantae</taxon>
        <taxon>Streptophyta</taxon>
        <taxon>Embryophyta</taxon>
        <taxon>Tracheophyta</taxon>
        <taxon>Spermatophyta</taxon>
        <taxon>Magnoliopsida</taxon>
        <taxon>eudicotyledons</taxon>
        <taxon>Gunneridae</taxon>
        <taxon>Pentapetalae</taxon>
        <taxon>rosids</taxon>
        <taxon>fabids</taxon>
        <taxon>Rosales</taxon>
        <taxon>Moraceae</taxon>
        <taxon>Ficeae</taxon>
        <taxon>Ficus</taxon>
    </lineage>
</organism>
<evidence type="ECO:0000259" key="9">
    <source>
        <dbReference type="PROSITE" id="PS51294"/>
    </source>
</evidence>
<dbReference type="Proteomes" id="UP001187192">
    <property type="component" value="Unassembled WGS sequence"/>
</dbReference>
<evidence type="ECO:0000313" key="11">
    <source>
        <dbReference type="Proteomes" id="UP001187192"/>
    </source>
</evidence>
<keyword evidence="11" id="KW-1185">Reference proteome</keyword>
<feature type="region of interest" description="Disordered" evidence="7">
    <location>
        <begin position="174"/>
        <end position="200"/>
    </location>
</feature>
<feature type="domain" description="HTH myb-type" evidence="9">
    <location>
        <begin position="45"/>
        <end position="100"/>
    </location>
</feature>
<accession>A0AA88AQT9</accession>
<feature type="region of interest" description="Disordered" evidence="7">
    <location>
        <begin position="333"/>
        <end position="352"/>
    </location>
</feature>
<evidence type="ECO:0000256" key="1">
    <source>
        <dbReference type="ARBA" id="ARBA00004123"/>
    </source>
</evidence>
<evidence type="ECO:0000256" key="4">
    <source>
        <dbReference type="ARBA" id="ARBA00023125"/>
    </source>
</evidence>
<comment type="subcellular location">
    <subcellularLocation>
        <location evidence="1">Nucleus</location>
    </subcellularLocation>
</comment>
<dbReference type="PANTHER" id="PTHR45614">
    <property type="entry name" value="MYB PROTEIN-RELATED"/>
    <property type="match status" value="1"/>
</dbReference>
<dbReference type="Pfam" id="PF13921">
    <property type="entry name" value="Myb_DNA-bind_6"/>
    <property type="match status" value="1"/>
</dbReference>
<sequence>MAAEMDELLTAAVQHYKGKNWKKIAECFKDRTDVQCLHRWQKVLNPELIKGPWSKEEDEAIIQLVNKYGAKKWSLIAAALPGRIGKQCRERWHNHLNPAINKEPWTQEEELALIRAHQIYGNKWAELTKFLPGRTDNAIKNHWNSSVKKKLDTYLASGLLDQFQALPIVGNPNSSSSLMMQPGQVSGVEEEDTSERSQGSNAINGAQFEAITENVVADEGEDFNAEEASSRTGHSLEQYPIYANSTPGLNYVNFGSHELASTSCLGMPEESLGQLGISGLCIASNENHTGPTLPQSSVGFCTSEAVESLLVDSVRFERLLISDKDSEMKFAESRESGCFPQGNATEQSKTVPLNGDRSSSLCQFDHENALPARTSSLESFVHKKDVSERTLELEVIPSSRDDFICVDSPTGEAYKTDNYQKLDEAKDAPKLVAVDIFSKPNSDSGGTSLSTHENRTHPKPDSSQTLSALDDSSTLQTEKQDLESLSNEPPRFPKLDIPFFGCDLMESAGDMQQSYSPFGIRQLMMPPTNFSSPCCLFLDSPIRDRTPRASLRHASKRTASIMRKRLHEILSPTEGKRGGLKLDGETNLRSSSFFAAFSSLESIFDDIGACRMSISSIDDSMQDASEDFEDGTKRIDKLDCRISDKDEGITISSDKLEQENVKLDAEAKQQHAGVLVEHNLEGQLIVSPRYGYQTARNLVAAAVLSPRSQGPRKVGRSDQSGSLDTVIGKDEKYTVPVTSSECATSYKPLETTSEFAGNEADTIYMFGETPTLQRDLESPSAWKSPWFLHSFFHGPGVVDTDIPFQELEYFLSPGMRSYEGMALMRQMSEQTAEYYPEMLSKTTMISTGQDLTCKDDSFLHDEKENVPPNILMERRVLDFSECGLPMKEMENKKVAENFTSANTSNLSSYLMKNCRE</sequence>
<dbReference type="AlphaFoldDB" id="A0AA88AQT9"/>
<dbReference type="PANTHER" id="PTHR45614:SF266">
    <property type="entry name" value="TRANSCRIPTION FACTOR MYB3R-4"/>
    <property type="match status" value="1"/>
</dbReference>
<dbReference type="Pfam" id="PF00249">
    <property type="entry name" value="Myb_DNA-binding"/>
    <property type="match status" value="1"/>
</dbReference>
<feature type="domain" description="HTH myb-type" evidence="9">
    <location>
        <begin position="101"/>
        <end position="151"/>
    </location>
</feature>
<dbReference type="GO" id="GO:0005634">
    <property type="term" value="C:nucleus"/>
    <property type="evidence" value="ECO:0007669"/>
    <property type="project" value="UniProtKB-SubCell"/>
</dbReference>
<keyword evidence="4" id="KW-0238">DNA-binding</keyword>
<evidence type="ECO:0000256" key="2">
    <source>
        <dbReference type="ARBA" id="ARBA00022737"/>
    </source>
</evidence>
<dbReference type="InterPro" id="IPR017930">
    <property type="entry name" value="Myb_dom"/>
</dbReference>
<dbReference type="GO" id="GO:0000981">
    <property type="term" value="F:DNA-binding transcription factor activity, RNA polymerase II-specific"/>
    <property type="evidence" value="ECO:0007669"/>
    <property type="project" value="TreeGrafter"/>
</dbReference>
<evidence type="ECO:0000259" key="8">
    <source>
        <dbReference type="PROSITE" id="PS50090"/>
    </source>
</evidence>
<evidence type="ECO:0000256" key="7">
    <source>
        <dbReference type="SAM" id="MobiDB-lite"/>
    </source>
</evidence>